<feature type="region of interest" description="Disordered" evidence="1">
    <location>
        <begin position="57"/>
        <end position="96"/>
    </location>
</feature>
<name>A0A699YKN1_HAELA</name>
<keyword evidence="3" id="KW-1185">Reference proteome</keyword>
<evidence type="ECO:0000313" key="3">
    <source>
        <dbReference type="Proteomes" id="UP000485058"/>
    </source>
</evidence>
<dbReference type="EMBL" id="BLLF01000093">
    <property type="protein sequence ID" value="GFH07414.1"/>
    <property type="molecule type" value="Genomic_DNA"/>
</dbReference>
<dbReference type="AlphaFoldDB" id="A0A699YKN1"/>
<feature type="region of interest" description="Disordered" evidence="1">
    <location>
        <begin position="120"/>
        <end position="153"/>
    </location>
</feature>
<sequence length="153" mass="16210">MSPHNALGDVSMVLRDTAPGLTLCTQWLLREKSGDMLLVCSSFGNTRLKVEPERDFEPPISVTCDAGSNKTKRRELNGAHGSSLTADGLSGWPSSRSRAAAPGAGVVAVLMLRSGANYREGRAEQRTPCLMSSAASSRSRRQGSKGADEFGNA</sequence>
<comment type="caution">
    <text evidence="2">The sequence shown here is derived from an EMBL/GenBank/DDBJ whole genome shotgun (WGS) entry which is preliminary data.</text>
</comment>
<gene>
    <name evidence="2" type="ORF">HaLaN_02209</name>
</gene>
<organism evidence="2 3">
    <name type="scientific">Haematococcus lacustris</name>
    <name type="common">Green alga</name>
    <name type="synonym">Haematococcus pluvialis</name>
    <dbReference type="NCBI Taxonomy" id="44745"/>
    <lineage>
        <taxon>Eukaryota</taxon>
        <taxon>Viridiplantae</taxon>
        <taxon>Chlorophyta</taxon>
        <taxon>core chlorophytes</taxon>
        <taxon>Chlorophyceae</taxon>
        <taxon>CS clade</taxon>
        <taxon>Chlamydomonadales</taxon>
        <taxon>Haematococcaceae</taxon>
        <taxon>Haematococcus</taxon>
    </lineage>
</organism>
<dbReference type="Proteomes" id="UP000485058">
    <property type="component" value="Unassembled WGS sequence"/>
</dbReference>
<protein>
    <submittedName>
        <fullName evidence="2">Uncharacterized protein</fullName>
    </submittedName>
</protein>
<evidence type="ECO:0000256" key="1">
    <source>
        <dbReference type="SAM" id="MobiDB-lite"/>
    </source>
</evidence>
<reference evidence="2 3" key="1">
    <citation type="submission" date="2020-02" db="EMBL/GenBank/DDBJ databases">
        <title>Draft genome sequence of Haematococcus lacustris strain NIES-144.</title>
        <authorList>
            <person name="Morimoto D."/>
            <person name="Nakagawa S."/>
            <person name="Yoshida T."/>
            <person name="Sawayama S."/>
        </authorList>
    </citation>
    <scope>NUCLEOTIDE SEQUENCE [LARGE SCALE GENOMIC DNA]</scope>
    <source>
        <strain evidence="2 3">NIES-144</strain>
    </source>
</reference>
<accession>A0A699YKN1</accession>
<evidence type="ECO:0000313" key="2">
    <source>
        <dbReference type="EMBL" id="GFH07414.1"/>
    </source>
</evidence>
<proteinExistence type="predicted"/>